<proteinExistence type="inferred from homology"/>
<dbReference type="GO" id="GO:0003735">
    <property type="term" value="F:structural constituent of ribosome"/>
    <property type="evidence" value="ECO:0007669"/>
    <property type="project" value="InterPro"/>
</dbReference>
<dbReference type="InterPro" id="IPR001684">
    <property type="entry name" value="Ribosomal_bL27"/>
</dbReference>
<dbReference type="AlphaFoldDB" id="K2BCC9"/>
<gene>
    <name evidence="6" type="primary">rpmA</name>
    <name evidence="6" type="ORF">ACD_49C00042G0021</name>
</gene>
<evidence type="ECO:0000256" key="4">
    <source>
        <dbReference type="ARBA" id="ARBA00035175"/>
    </source>
</evidence>
<accession>K2BCC9</accession>
<organism evidence="6">
    <name type="scientific">uncultured bacterium</name>
    <name type="common">gcode 4</name>
    <dbReference type="NCBI Taxonomy" id="1234023"/>
    <lineage>
        <taxon>Bacteria</taxon>
        <taxon>environmental samples</taxon>
    </lineage>
</organism>
<comment type="similarity">
    <text evidence="1">Belongs to the bacterial ribosomal protein bL27 family.</text>
</comment>
<sequence>MAHKKAQWTTNNGRDSQSQRLGVKVFGGQPVKAGGIIIRQKWNKFWWGENVSQGVDFTLFATKEGLVSFQEKRRVRFDGSIYRDIYVSVK</sequence>
<dbReference type="PANTHER" id="PTHR15893">
    <property type="entry name" value="RIBOSOMAL PROTEIN L27"/>
    <property type="match status" value="1"/>
</dbReference>
<comment type="caution">
    <text evidence="6">The sequence shown here is derived from an EMBL/GenBank/DDBJ whole genome shotgun (WGS) entry which is preliminary data.</text>
</comment>
<dbReference type="Pfam" id="PF01016">
    <property type="entry name" value="Ribosomal_L27"/>
    <property type="match status" value="1"/>
</dbReference>
<dbReference type="Gene3D" id="2.40.50.100">
    <property type="match status" value="1"/>
</dbReference>
<dbReference type="PANTHER" id="PTHR15893:SF0">
    <property type="entry name" value="LARGE RIBOSOMAL SUBUNIT PROTEIN BL27M"/>
    <property type="match status" value="1"/>
</dbReference>
<dbReference type="PRINTS" id="PR00063">
    <property type="entry name" value="RIBOSOMALL27"/>
</dbReference>
<name>K2BCC9_9BACT</name>
<evidence type="ECO:0000256" key="5">
    <source>
        <dbReference type="ARBA" id="ARBA00035477"/>
    </source>
</evidence>
<keyword evidence="2 6" id="KW-0689">Ribosomal protein</keyword>
<dbReference type="NCBIfam" id="TIGR00062">
    <property type="entry name" value="L27"/>
    <property type="match status" value="1"/>
</dbReference>
<evidence type="ECO:0000313" key="6">
    <source>
        <dbReference type="EMBL" id="EKD66448.1"/>
    </source>
</evidence>
<dbReference type="FunFam" id="2.40.50.100:FF:000060">
    <property type="entry name" value="Apicoplast ribosomal protein L27"/>
    <property type="match status" value="1"/>
</dbReference>
<dbReference type="SUPFAM" id="SSF110324">
    <property type="entry name" value="Ribosomal L27 protein-like"/>
    <property type="match status" value="1"/>
</dbReference>
<dbReference type="GO" id="GO:1990904">
    <property type="term" value="C:ribonucleoprotein complex"/>
    <property type="evidence" value="ECO:0007669"/>
    <property type="project" value="UniProtKB-KW"/>
</dbReference>
<dbReference type="GO" id="GO:0005840">
    <property type="term" value="C:ribosome"/>
    <property type="evidence" value="ECO:0007669"/>
    <property type="project" value="UniProtKB-KW"/>
</dbReference>
<keyword evidence="3" id="KW-0687">Ribonucleoprotein</keyword>
<evidence type="ECO:0000256" key="1">
    <source>
        <dbReference type="ARBA" id="ARBA00010797"/>
    </source>
</evidence>
<reference evidence="6" key="1">
    <citation type="journal article" date="2012" name="Science">
        <title>Fermentation, hydrogen, and sulfur metabolism in multiple uncultivated bacterial phyla.</title>
        <authorList>
            <person name="Wrighton K.C."/>
            <person name="Thomas B.C."/>
            <person name="Sharon I."/>
            <person name="Miller C.S."/>
            <person name="Castelle C.J."/>
            <person name="VerBerkmoes N.C."/>
            <person name="Wilkins M.J."/>
            <person name="Hettich R.L."/>
            <person name="Lipton M.S."/>
            <person name="Williams K.H."/>
            <person name="Long P.E."/>
            <person name="Banfield J.F."/>
        </authorList>
    </citation>
    <scope>NUCLEOTIDE SEQUENCE [LARGE SCALE GENOMIC DNA]</scope>
</reference>
<evidence type="ECO:0000256" key="3">
    <source>
        <dbReference type="ARBA" id="ARBA00023274"/>
    </source>
</evidence>
<dbReference type="GO" id="GO:0006412">
    <property type="term" value="P:translation"/>
    <property type="evidence" value="ECO:0007669"/>
    <property type="project" value="InterPro"/>
</dbReference>
<dbReference type="EMBL" id="AMFJ01021628">
    <property type="protein sequence ID" value="EKD66448.1"/>
    <property type="molecule type" value="Genomic_DNA"/>
</dbReference>
<protein>
    <recommendedName>
        <fullName evidence="4">Large ribosomal subunit protein bL27</fullName>
    </recommendedName>
    <alternativeName>
        <fullName evidence="5">50S ribosomal protein L27</fullName>
    </alternativeName>
</protein>
<evidence type="ECO:0000256" key="2">
    <source>
        <dbReference type="ARBA" id="ARBA00022980"/>
    </source>
</evidence>